<evidence type="ECO:0000259" key="1">
    <source>
        <dbReference type="SMART" id="SM00507"/>
    </source>
</evidence>
<name>A0AA49Q3P3_9BACT</name>
<dbReference type="EMBL" id="CP130612">
    <property type="protein sequence ID" value="WKW10919.1"/>
    <property type="molecule type" value="Genomic_DNA"/>
</dbReference>
<dbReference type="InterPro" id="IPR002711">
    <property type="entry name" value="HNH"/>
</dbReference>
<reference evidence="2" key="1">
    <citation type="submission" date="2023-07" db="EMBL/GenBank/DDBJ databases">
        <authorList>
            <person name="Haufschild T."/>
            <person name="Kallscheuer N."/>
            <person name="Hammer J."/>
            <person name="Kohn T."/>
            <person name="Kabuu M."/>
            <person name="Jogler M."/>
            <person name="Wohfarth N."/>
            <person name="Heuer A."/>
            <person name="Rohde M."/>
            <person name="van Teeseling M.C.F."/>
            <person name="Jogler C."/>
        </authorList>
    </citation>
    <scope>NUCLEOTIDE SEQUENCE</scope>
    <source>
        <strain evidence="2">Strain 138</strain>
        <strain evidence="3">Strain 318</strain>
    </source>
</reference>
<dbReference type="PANTHER" id="PTHR39639">
    <property type="entry name" value="CHROMOSOME 16, WHOLE GENOME SHOTGUN SEQUENCE"/>
    <property type="match status" value="1"/>
</dbReference>
<keyword evidence="4" id="KW-1185">Reference proteome</keyword>
<dbReference type="Pfam" id="PF01844">
    <property type="entry name" value="HNH"/>
    <property type="match status" value="1"/>
</dbReference>
<dbReference type="Gene3D" id="1.10.30.50">
    <property type="match status" value="1"/>
</dbReference>
<proteinExistence type="predicted"/>
<dbReference type="Pfam" id="PF03235">
    <property type="entry name" value="GmrSD_N"/>
    <property type="match status" value="1"/>
</dbReference>
<evidence type="ECO:0000313" key="3">
    <source>
        <dbReference type="EMBL" id="WKW13828.1"/>
    </source>
</evidence>
<evidence type="ECO:0000313" key="4">
    <source>
        <dbReference type="Proteomes" id="UP001229955"/>
    </source>
</evidence>
<evidence type="ECO:0000313" key="2">
    <source>
        <dbReference type="EMBL" id="WKW10919.1"/>
    </source>
</evidence>
<accession>A0AA49Q5Z2</accession>
<dbReference type="AlphaFoldDB" id="A0AA49Q3P3"/>
<dbReference type="InterPro" id="IPR004919">
    <property type="entry name" value="GmrSD_N"/>
</dbReference>
<dbReference type="Proteomes" id="UP001229955">
    <property type="component" value="Chromosome"/>
</dbReference>
<dbReference type="KEGG" id="pspc:Strain318_000152"/>
<dbReference type="PANTHER" id="PTHR39639:SF1">
    <property type="entry name" value="DUF262 DOMAIN-CONTAINING PROTEIN"/>
    <property type="match status" value="1"/>
</dbReference>
<organism evidence="2">
    <name type="scientific">Pseudogemmatithrix spongiicola</name>
    <dbReference type="NCBI Taxonomy" id="3062599"/>
    <lineage>
        <taxon>Bacteria</taxon>
        <taxon>Pseudomonadati</taxon>
        <taxon>Gemmatimonadota</taxon>
        <taxon>Gemmatimonadia</taxon>
        <taxon>Gemmatimonadales</taxon>
        <taxon>Gemmatimonadaceae</taxon>
        <taxon>Pseudogemmatithrix</taxon>
    </lineage>
</organism>
<dbReference type="RefSeq" id="WP_367886630.1">
    <property type="nucleotide sequence ID" value="NZ_CP130612.1"/>
</dbReference>
<feature type="domain" description="HNH nuclease" evidence="1">
    <location>
        <begin position="354"/>
        <end position="407"/>
    </location>
</feature>
<dbReference type="InterPro" id="IPR003615">
    <property type="entry name" value="HNH_nuc"/>
</dbReference>
<dbReference type="GO" id="GO:0004519">
    <property type="term" value="F:endonuclease activity"/>
    <property type="evidence" value="ECO:0007669"/>
    <property type="project" value="InterPro"/>
</dbReference>
<dbReference type="CDD" id="cd00085">
    <property type="entry name" value="HNHc"/>
    <property type="match status" value="1"/>
</dbReference>
<accession>A0AA49Q3P3</accession>
<dbReference type="GO" id="GO:0003676">
    <property type="term" value="F:nucleic acid binding"/>
    <property type="evidence" value="ECO:0007669"/>
    <property type="project" value="InterPro"/>
</dbReference>
<protein>
    <submittedName>
        <fullName evidence="2">DUF262 domain-containing protein</fullName>
    </submittedName>
</protein>
<dbReference type="SMART" id="SM00507">
    <property type="entry name" value="HNHc"/>
    <property type="match status" value="1"/>
</dbReference>
<dbReference type="GO" id="GO:0008270">
    <property type="term" value="F:zinc ion binding"/>
    <property type="evidence" value="ECO:0007669"/>
    <property type="project" value="InterPro"/>
</dbReference>
<dbReference type="EMBL" id="CP130613">
    <property type="protein sequence ID" value="WKW13828.1"/>
    <property type="molecule type" value="Genomic_DNA"/>
</dbReference>
<sequence length="412" mass="46907">MTRREKHTKPFTIANLGFLIDTKKVWLNPTYQREAVWTRSQKQLLIDSLLQDIDIPKLYFRSVDTDGYHYEVVDGQQRLRAISEFLGNDYPLADEADAIDSHKVAGQRMRELHHELQMKLQNTQLDVCVLQSGYSDDDIEEIFLRLQNGTPLNAAEKRRALAGNMRHVVEELAAHDLFSTDFCGFTGKRFAYEDAVAKLLHLTIEGQITDIKHSTLKRTYEANKTIKATDPAPAALKSALNYLVKAFKGGPNPKLKKFSIVSLGHLVVDLREKYNVGDYPKEFAAAYLAFEERRISNDDLEEHLQDPRLSAYTSAARADRVQDLEFRHETLRREIVAMLPELVRKDEERMFSEDQRQAIFLRDKGVCQQCGQNCKDSLFHADHIVPWSKGGKTKISNGQVLCPACNAKKGAG</sequence>
<gene>
    <name evidence="2" type="ORF">Strain138_000152</name>
    <name evidence="3" type="ORF">Strain318_000152</name>
</gene>